<dbReference type="Proteomes" id="UP000271320">
    <property type="component" value="Unassembled WGS sequence"/>
</dbReference>
<evidence type="ECO:0000313" key="2">
    <source>
        <dbReference type="Proteomes" id="UP000271320"/>
    </source>
</evidence>
<sequence>MKIVRKWKNKIYLYLIREIKIMKYLFYWMQKQKILIIKKFIIWKILDDKNYFRNLIDIFALNCIFDSNL</sequence>
<dbReference type="EMBL" id="RFEW01000011">
    <property type="protein sequence ID" value="RSO57919.1"/>
    <property type="molecule type" value="Genomic_DNA"/>
</dbReference>
<proteinExistence type="predicted"/>
<evidence type="ECO:0000313" key="1">
    <source>
        <dbReference type="EMBL" id="RSO57919.1"/>
    </source>
</evidence>
<protein>
    <submittedName>
        <fullName evidence="1">Uncharacterized protein</fullName>
    </submittedName>
</protein>
<organism evidence="1 2">
    <name type="scientific">Acinetobacter pittii</name>
    <name type="common">Acinetobacter genomosp. 3</name>
    <dbReference type="NCBI Taxonomy" id="48296"/>
    <lineage>
        <taxon>Bacteria</taxon>
        <taxon>Pseudomonadati</taxon>
        <taxon>Pseudomonadota</taxon>
        <taxon>Gammaproteobacteria</taxon>
        <taxon>Moraxellales</taxon>
        <taxon>Moraxellaceae</taxon>
        <taxon>Acinetobacter</taxon>
        <taxon>Acinetobacter calcoaceticus/baumannii complex</taxon>
    </lineage>
</organism>
<gene>
    <name evidence="1" type="ORF">EA752_13750</name>
</gene>
<reference evidence="1 2" key="1">
    <citation type="submission" date="2018-10" db="EMBL/GenBank/DDBJ databases">
        <title>GWAS and RNA-Seq identify cryptic mechanisms of antimicrobial resistance in Acinetobacter baumannii.</title>
        <authorList>
            <person name="Sahl J.W."/>
        </authorList>
    </citation>
    <scope>NUCLEOTIDE SEQUENCE [LARGE SCALE GENOMIC DNA]</scope>
    <source>
        <strain evidence="1 2">TG41884</strain>
    </source>
</reference>
<dbReference type="AlphaFoldDB" id="A0A3R9SLU3"/>
<accession>A0A3R9SLU3</accession>
<name>A0A3R9SLU3_ACIPI</name>
<comment type="caution">
    <text evidence="1">The sequence shown here is derived from an EMBL/GenBank/DDBJ whole genome shotgun (WGS) entry which is preliminary data.</text>
</comment>